<evidence type="ECO:0000256" key="2">
    <source>
        <dbReference type="ARBA" id="ARBA00004123"/>
    </source>
</evidence>
<dbReference type="Pfam" id="PF13359">
    <property type="entry name" value="DDE_Tnp_4"/>
    <property type="match status" value="1"/>
</dbReference>
<organism evidence="9 10">
    <name type="scientific">Rhynchospora pubera</name>
    <dbReference type="NCBI Taxonomy" id="906938"/>
    <lineage>
        <taxon>Eukaryota</taxon>
        <taxon>Viridiplantae</taxon>
        <taxon>Streptophyta</taxon>
        <taxon>Embryophyta</taxon>
        <taxon>Tracheophyta</taxon>
        <taxon>Spermatophyta</taxon>
        <taxon>Magnoliopsida</taxon>
        <taxon>Liliopsida</taxon>
        <taxon>Poales</taxon>
        <taxon>Cyperaceae</taxon>
        <taxon>Cyperoideae</taxon>
        <taxon>Rhynchosporeae</taxon>
        <taxon>Rhynchospora</taxon>
    </lineage>
</organism>
<keyword evidence="7" id="KW-0539">Nucleus</keyword>
<accession>A0AAV8FKN4</accession>
<gene>
    <name evidence="9" type="ORF">LUZ62_045098</name>
</gene>
<comment type="similarity">
    <text evidence="3">Belongs to the HARBI1 family.</text>
</comment>
<dbReference type="InterPro" id="IPR045249">
    <property type="entry name" value="HARBI1-like"/>
</dbReference>
<dbReference type="PANTHER" id="PTHR22930">
    <property type="match status" value="1"/>
</dbReference>
<sequence length="241" mass="27167">MCGFLSLSLTLAAPHHTQIYSCEKRIERKVTSKSCSSGFISQNVLAACSFDMIFQYVAVGWEGSASDARVLRWATEEGGFQVPNGRYYLADSGYANSSKFLCPYRNHDYHLAQFNRRPIASRYSCPEELYNHRHAQLRNVIERTFGVLKMRFKILKCMPNYKYRKQTLIVMACCILHNFIKMENQPDFILDASANLVFSQNNASSVGLDEIPTANGANAGDITRTNIKTLYGEAGDVQTSK</sequence>
<comment type="caution">
    <text evidence="9">The sequence shown here is derived from an EMBL/GenBank/DDBJ whole genome shotgun (WGS) entry which is preliminary data.</text>
</comment>
<protein>
    <submittedName>
        <fullName evidence="9">Nuclease</fullName>
    </submittedName>
</protein>
<evidence type="ECO:0000256" key="6">
    <source>
        <dbReference type="ARBA" id="ARBA00022801"/>
    </source>
</evidence>
<evidence type="ECO:0000313" key="9">
    <source>
        <dbReference type="EMBL" id="KAJ4793852.1"/>
    </source>
</evidence>
<dbReference type="AlphaFoldDB" id="A0AAV8FKN4"/>
<dbReference type="GO" id="GO:0016787">
    <property type="term" value="F:hydrolase activity"/>
    <property type="evidence" value="ECO:0007669"/>
    <property type="project" value="UniProtKB-KW"/>
</dbReference>
<evidence type="ECO:0000256" key="3">
    <source>
        <dbReference type="ARBA" id="ARBA00006958"/>
    </source>
</evidence>
<dbReference type="PANTHER" id="PTHR22930:SF259">
    <property type="entry name" value="OS08G0106900 PROTEIN"/>
    <property type="match status" value="1"/>
</dbReference>
<keyword evidence="6" id="KW-0378">Hydrolase</keyword>
<keyword evidence="4" id="KW-0540">Nuclease</keyword>
<evidence type="ECO:0000256" key="1">
    <source>
        <dbReference type="ARBA" id="ARBA00001968"/>
    </source>
</evidence>
<dbReference type="GO" id="GO:0046872">
    <property type="term" value="F:metal ion binding"/>
    <property type="evidence" value="ECO:0007669"/>
    <property type="project" value="UniProtKB-KW"/>
</dbReference>
<reference evidence="9" key="1">
    <citation type="submission" date="2022-08" db="EMBL/GenBank/DDBJ databases">
        <authorList>
            <person name="Marques A."/>
        </authorList>
    </citation>
    <scope>NUCLEOTIDE SEQUENCE</scope>
    <source>
        <strain evidence="9">RhyPub2mFocal</strain>
        <tissue evidence="9">Leaves</tissue>
    </source>
</reference>
<evidence type="ECO:0000256" key="4">
    <source>
        <dbReference type="ARBA" id="ARBA00022722"/>
    </source>
</evidence>
<evidence type="ECO:0000259" key="8">
    <source>
        <dbReference type="Pfam" id="PF13359"/>
    </source>
</evidence>
<feature type="domain" description="DDE Tnp4" evidence="8">
    <location>
        <begin position="36"/>
        <end position="178"/>
    </location>
</feature>
<comment type="subcellular location">
    <subcellularLocation>
        <location evidence="2">Nucleus</location>
    </subcellularLocation>
</comment>
<dbReference type="Proteomes" id="UP001140206">
    <property type="component" value="Chromosome 2"/>
</dbReference>
<name>A0AAV8FKN4_9POAL</name>
<keyword evidence="10" id="KW-1185">Reference proteome</keyword>
<evidence type="ECO:0000313" key="10">
    <source>
        <dbReference type="Proteomes" id="UP001140206"/>
    </source>
</evidence>
<dbReference type="EMBL" id="JAMFTS010000002">
    <property type="protein sequence ID" value="KAJ4793852.1"/>
    <property type="molecule type" value="Genomic_DNA"/>
</dbReference>
<comment type="cofactor">
    <cofactor evidence="1">
        <name>a divalent metal cation</name>
        <dbReference type="ChEBI" id="CHEBI:60240"/>
    </cofactor>
</comment>
<evidence type="ECO:0000256" key="7">
    <source>
        <dbReference type="ARBA" id="ARBA00023242"/>
    </source>
</evidence>
<dbReference type="GO" id="GO:0005634">
    <property type="term" value="C:nucleus"/>
    <property type="evidence" value="ECO:0007669"/>
    <property type="project" value="UniProtKB-SubCell"/>
</dbReference>
<dbReference type="InterPro" id="IPR027806">
    <property type="entry name" value="HARBI1_dom"/>
</dbReference>
<proteinExistence type="inferred from homology"/>
<dbReference type="GO" id="GO:0004518">
    <property type="term" value="F:nuclease activity"/>
    <property type="evidence" value="ECO:0007669"/>
    <property type="project" value="UniProtKB-KW"/>
</dbReference>
<evidence type="ECO:0000256" key="5">
    <source>
        <dbReference type="ARBA" id="ARBA00022723"/>
    </source>
</evidence>
<keyword evidence="5" id="KW-0479">Metal-binding</keyword>